<dbReference type="Proteomes" id="UP001162501">
    <property type="component" value="Chromosome 13"/>
</dbReference>
<organism evidence="1 2">
    <name type="scientific">Rangifer tarandus platyrhynchus</name>
    <name type="common">Svalbard reindeer</name>
    <dbReference type="NCBI Taxonomy" id="3082113"/>
    <lineage>
        <taxon>Eukaryota</taxon>
        <taxon>Metazoa</taxon>
        <taxon>Chordata</taxon>
        <taxon>Craniata</taxon>
        <taxon>Vertebrata</taxon>
        <taxon>Euteleostomi</taxon>
        <taxon>Mammalia</taxon>
        <taxon>Eutheria</taxon>
        <taxon>Laurasiatheria</taxon>
        <taxon>Artiodactyla</taxon>
        <taxon>Ruminantia</taxon>
        <taxon>Pecora</taxon>
        <taxon>Cervidae</taxon>
        <taxon>Odocoileinae</taxon>
        <taxon>Rangifer</taxon>
    </lineage>
</organism>
<name>A0AC59YDL7_RANTA</name>
<reference evidence="1" key="2">
    <citation type="submission" date="2025-03" db="EMBL/GenBank/DDBJ databases">
        <authorList>
            <consortium name="ELIXIR-Norway"/>
            <consortium name="Elixir Norway"/>
        </authorList>
    </citation>
    <scope>NUCLEOTIDE SEQUENCE</scope>
</reference>
<dbReference type="EMBL" id="OX596097">
    <property type="protein sequence ID" value="CAM9607853.1"/>
    <property type="molecule type" value="Genomic_DNA"/>
</dbReference>
<proteinExistence type="predicted"/>
<accession>A0AC59YDL7</accession>
<gene>
    <name evidence="1" type="ORF">MRATA1EN22A_LOCUS4918</name>
</gene>
<protein>
    <submittedName>
        <fullName evidence="1">Uncharacterized protein</fullName>
    </submittedName>
</protein>
<evidence type="ECO:0000313" key="1">
    <source>
        <dbReference type="EMBL" id="CAM9607853.1"/>
    </source>
</evidence>
<evidence type="ECO:0000313" key="2">
    <source>
        <dbReference type="Proteomes" id="UP001162501"/>
    </source>
</evidence>
<sequence>MDCSPAGSLSLGFSQARILEWVAMSSSRRSSQHRDETHHSRVSCIAGRFFTRATCEVKVAQSQLTLCDPMDHTVHGIFQARILERVPFSFFKRYSQTRDRTQVSCIAGRFFPS</sequence>
<reference evidence="1" key="1">
    <citation type="submission" date="2023-05" db="EMBL/GenBank/DDBJ databases">
        <authorList>
            <consortium name="ELIXIR-Norway"/>
        </authorList>
    </citation>
    <scope>NUCLEOTIDE SEQUENCE</scope>
</reference>